<dbReference type="Proteomes" id="UP000429484">
    <property type="component" value="Unassembled WGS sequence"/>
</dbReference>
<sequence>MLGRGFLLGVAVGCVLGVYVAPYLSRPTVGMGNVSRSILPQMNEATAVPEKGTWPTDDQAKTQLFALSKWDLNRHGNGSTVSVKRCMQIADREIGCKLSAQLKWIDGETQIEAVFQEEGGDWKMIAAKNR</sequence>
<protein>
    <recommendedName>
        <fullName evidence="3">Surface antigen domain-containing protein</fullName>
    </recommendedName>
</protein>
<evidence type="ECO:0000313" key="2">
    <source>
        <dbReference type="Proteomes" id="UP000429484"/>
    </source>
</evidence>
<organism evidence="1 2">
    <name type="scientific">Rhizobium meliloti</name>
    <name type="common">Ensifer meliloti</name>
    <name type="synonym">Sinorhizobium meliloti</name>
    <dbReference type="NCBI Taxonomy" id="382"/>
    <lineage>
        <taxon>Bacteria</taxon>
        <taxon>Pseudomonadati</taxon>
        <taxon>Pseudomonadota</taxon>
        <taxon>Alphaproteobacteria</taxon>
        <taxon>Hyphomicrobiales</taxon>
        <taxon>Rhizobiaceae</taxon>
        <taxon>Sinorhizobium/Ensifer group</taxon>
        <taxon>Sinorhizobium</taxon>
    </lineage>
</organism>
<name>A0AAW9TN58_RHIML</name>
<dbReference type="AlphaFoldDB" id="A0AAW9TN58"/>
<dbReference type="EMBL" id="WISR01000121">
    <property type="protein sequence ID" value="MQW33490.1"/>
    <property type="molecule type" value="Genomic_DNA"/>
</dbReference>
<proteinExistence type="predicted"/>
<comment type="caution">
    <text evidence="1">The sequence shown here is derived from an EMBL/GenBank/DDBJ whole genome shotgun (WGS) entry which is preliminary data.</text>
</comment>
<dbReference type="RefSeq" id="WP_128222742.1">
    <property type="nucleotide sequence ID" value="NZ_WIRN01000053.1"/>
</dbReference>
<evidence type="ECO:0000313" key="1">
    <source>
        <dbReference type="EMBL" id="MQW33490.1"/>
    </source>
</evidence>
<evidence type="ECO:0008006" key="3">
    <source>
        <dbReference type="Google" id="ProtNLM"/>
    </source>
</evidence>
<reference evidence="1 2" key="1">
    <citation type="journal article" date="2013" name="Genome Biol.">
        <title>Comparative genomics of the core and accessory genomes of 48 Sinorhizobium strains comprising five genospecies.</title>
        <authorList>
            <person name="Sugawara M."/>
            <person name="Epstein B."/>
            <person name="Badgley B.D."/>
            <person name="Unno T."/>
            <person name="Xu L."/>
            <person name="Reese J."/>
            <person name="Gyaneshwar P."/>
            <person name="Denny R."/>
            <person name="Mudge J."/>
            <person name="Bharti A.K."/>
            <person name="Farmer A.D."/>
            <person name="May G.D."/>
            <person name="Woodward J.E."/>
            <person name="Medigue C."/>
            <person name="Vallenet D."/>
            <person name="Lajus A."/>
            <person name="Rouy Z."/>
            <person name="Martinez-Vaz B."/>
            <person name="Tiffin P."/>
            <person name="Young N.D."/>
            <person name="Sadowsky M.J."/>
        </authorList>
    </citation>
    <scope>NUCLEOTIDE SEQUENCE [LARGE SCALE GENOMIC DNA]</scope>
    <source>
        <strain evidence="1 2">N6B1</strain>
    </source>
</reference>
<gene>
    <name evidence="1" type="ORF">GHK53_11950</name>
</gene>
<accession>A0AAW9TN58</accession>